<feature type="domain" description="MurNAc-LAA" evidence="4">
    <location>
        <begin position="403"/>
        <end position="514"/>
    </location>
</feature>
<protein>
    <submittedName>
        <fullName evidence="5">AMIN domain-containing protein</fullName>
    </submittedName>
</protein>
<dbReference type="Proteomes" id="UP000463051">
    <property type="component" value="Unassembled WGS sequence"/>
</dbReference>
<dbReference type="CDD" id="cd02696">
    <property type="entry name" value="MurNAc-LAA"/>
    <property type="match status" value="1"/>
</dbReference>
<dbReference type="EMBL" id="WJXB01000003">
    <property type="protein sequence ID" value="MRN53457.1"/>
    <property type="molecule type" value="Genomic_DNA"/>
</dbReference>
<keyword evidence="1" id="KW-0378">Hydrolase</keyword>
<feature type="signal peptide" evidence="3">
    <location>
        <begin position="1"/>
        <end position="24"/>
    </location>
</feature>
<dbReference type="PANTHER" id="PTHR30404:SF0">
    <property type="entry name" value="N-ACETYLMURAMOYL-L-ALANINE AMIDASE AMIC"/>
    <property type="match status" value="1"/>
</dbReference>
<accession>A0A7X2H4M2</accession>
<comment type="caution">
    <text evidence="5">The sequence shown here is derived from an EMBL/GenBank/DDBJ whole genome shotgun (WGS) entry which is preliminary data.</text>
</comment>
<dbReference type="Gene3D" id="3.40.630.40">
    <property type="entry name" value="Zn-dependent exopeptidases"/>
    <property type="match status" value="1"/>
</dbReference>
<evidence type="ECO:0000256" key="1">
    <source>
        <dbReference type="ARBA" id="ARBA00022801"/>
    </source>
</evidence>
<evidence type="ECO:0000313" key="6">
    <source>
        <dbReference type="Proteomes" id="UP000463051"/>
    </source>
</evidence>
<dbReference type="PANTHER" id="PTHR30404">
    <property type="entry name" value="N-ACETYLMURAMOYL-L-ALANINE AMIDASE"/>
    <property type="match status" value="1"/>
</dbReference>
<dbReference type="Pfam" id="PF11741">
    <property type="entry name" value="AMIN"/>
    <property type="match status" value="1"/>
</dbReference>
<feature type="chain" id="PRO_5031268946" evidence="3">
    <location>
        <begin position="25"/>
        <end position="519"/>
    </location>
</feature>
<dbReference type="SMART" id="SM00646">
    <property type="entry name" value="Ami_3"/>
    <property type="match status" value="1"/>
</dbReference>
<gene>
    <name evidence="5" type="ORF">GJB61_10675</name>
</gene>
<dbReference type="Gene3D" id="3.30.457.10">
    <property type="entry name" value="Copper amine oxidase-like, N-terminal domain"/>
    <property type="match status" value="1"/>
</dbReference>
<organism evidence="5 6">
    <name type="scientific">Paenibacillus monticola</name>
    <dbReference type="NCBI Taxonomy" id="2666075"/>
    <lineage>
        <taxon>Bacteria</taxon>
        <taxon>Bacillati</taxon>
        <taxon>Bacillota</taxon>
        <taxon>Bacilli</taxon>
        <taxon>Bacillales</taxon>
        <taxon>Paenibacillaceae</taxon>
        <taxon>Paenibacillus</taxon>
    </lineage>
</organism>
<dbReference type="Pfam" id="PF01520">
    <property type="entry name" value="Amidase_3"/>
    <property type="match status" value="1"/>
</dbReference>
<name>A0A7X2H4M2_9BACL</name>
<keyword evidence="6" id="KW-1185">Reference proteome</keyword>
<sequence>MKKYGFWAFLLLLLVVVFPGSSHAESVETHINLDGNELTISKDAQVQIVNGSVMVPLRLVTEQLGYSVKWDNVTKTAIIAQANTTLKLVVNNTTAEASGRQVQLDNPPFLSGNITLVPLRFVGEETGTTVGWDNLSKTVYLTSAAKTAENNVSTATNQIAVPDSEPSLLPETETEISGSPAGAESASENSSQAELTNLSFSENRLIIAVNGKLSPSTFTMTAKDRIIIDLPNTRFASSFAQSQSLANSQSGQMTVTEYPDVSAVRYSLFSNSPAAIRVVIDLNSAKTYSVINNNDGLLIIDLNGTGIVPESPTGPDTTIADPADIPLPSVTPPPITTSGKRLVVIDAGHGGKDPGGISLNKHNEKDFTLATVLKVAELLKNEPNINFVLTRSDDSYPTLQQRAKIANDLKADLFLSIHANSIPAGTTSNPSGFETYYSRPESLQFATTVHKYLVPASGLSDRGIRKSSLYVTRETKMPAILLECGYLSNANDEAQLYSADYQQRIAAAVVAGIKEYLGL</sequence>
<dbReference type="InterPro" id="IPR036582">
    <property type="entry name" value="Mao_N_sf"/>
</dbReference>
<keyword evidence="3" id="KW-0732">Signal</keyword>
<dbReference type="InterPro" id="IPR012854">
    <property type="entry name" value="Cu_amine_oxidase-like_N"/>
</dbReference>
<evidence type="ECO:0000259" key="4">
    <source>
        <dbReference type="SMART" id="SM00646"/>
    </source>
</evidence>
<dbReference type="SUPFAM" id="SSF55383">
    <property type="entry name" value="Copper amine oxidase, domain N"/>
    <property type="match status" value="1"/>
</dbReference>
<dbReference type="GO" id="GO:0009253">
    <property type="term" value="P:peptidoglycan catabolic process"/>
    <property type="evidence" value="ECO:0007669"/>
    <property type="project" value="InterPro"/>
</dbReference>
<reference evidence="5 6" key="1">
    <citation type="submission" date="2019-11" db="EMBL/GenBank/DDBJ databases">
        <title>Paenibacillus monticola sp. nov., a novel PGPR strain isolated from mountain sample in China.</title>
        <authorList>
            <person name="Zhao Q."/>
            <person name="Li H.-P."/>
            <person name="Zhang J.-L."/>
        </authorList>
    </citation>
    <scope>NUCLEOTIDE SEQUENCE [LARGE SCALE GENOMIC DNA]</scope>
    <source>
        <strain evidence="5 6">LC-T2</strain>
    </source>
</reference>
<evidence type="ECO:0000256" key="2">
    <source>
        <dbReference type="SAM" id="MobiDB-lite"/>
    </source>
</evidence>
<dbReference type="Gene3D" id="2.60.40.3500">
    <property type="match status" value="1"/>
</dbReference>
<dbReference type="Pfam" id="PF07833">
    <property type="entry name" value="Cu_amine_oxidN1"/>
    <property type="match status" value="1"/>
</dbReference>
<feature type="compositionally biased region" description="Low complexity" evidence="2">
    <location>
        <begin position="175"/>
        <end position="194"/>
    </location>
</feature>
<dbReference type="InterPro" id="IPR021731">
    <property type="entry name" value="AMIN_dom"/>
</dbReference>
<dbReference type="SUPFAM" id="SSF53187">
    <property type="entry name" value="Zn-dependent exopeptidases"/>
    <property type="match status" value="1"/>
</dbReference>
<proteinExistence type="predicted"/>
<dbReference type="GO" id="GO:0030288">
    <property type="term" value="C:outer membrane-bounded periplasmic space"/>
    <property type="evidence" value="ECO:0007669"/>
    <property type="project" value="TreeGrafter"/>
</dbReference>
<evidence type="ECO:0000313" key="5">
    <source>
        <dbReference type="EMBL" id="MRN53457.1"/>
    </source>
</evidence>
<feature type="region of interest" description="Disordered" evidence="2">
    <location>
        <begin position="161"/>
        <end position="194"/>
    </location>
</feature>
<dbReference type="InterPro" id="IPR002508">
    <property type="entry name" value="MurNAc-LAA_cat"/>
</dbReference>
<dbReference type="RefSeq" id="WP_154118477.1">
    <property type="nucleotide sequence ID" value="NZ_WJXB01000003.1"/>
</dbReference>
<dbReference type="AlphaFoldDB" id="A0A7X2H4M2"/>
<evidence type="ECO:0000256" key="3">
    <source>
        <dbReference type="SAM" id="SignalP"/>
    </source>
</evidence>
<dbReference type="GO" id="GO:0008745">
    <property type="term" value="F:N-acetylmuramoyl-L-alanine amidase activity"/>
    <property type="evidence" value="ECO:0007669"/>
    <property type="project" value="InterPro"/>
</dbReference>
<dbReference type="InterPro" id="IPR050695">
    <property type="entry name" value="N-acetylmuramoyl_amidase_3"/>
</dbReference>